<keyword evidence="5" id="KW-0418">Kinase</keyword>
<dbReference type="InterPro" id="IPR036890">
    <property type="entry name" value="HATPase_C_sf"/>
</dbReference>
<dbReference type="RefSeq" id="WP_380940433.1">
    <property type="nucleotide sequence ID" value="NZ_JBHUFC010000003.1"/>
</dbReference>
<protein>
    <recommendedName>
        <fullName evidence="2">histidine kinase</fullName>
        <ecNumber evidence="2">2.7.13.3</ecNumber>
    </recommendedName>
</protein>
<dbReference type="InterPro" id="IPR036097">
    <property type="entry name" value="HisK_dim/P_sf"/>
</dbReference>
<evidence type="ECO:0000256" key="5">
    <source>
        <dbReference type="ARBA" id="ARBA00022777"/>
    </source>
</evidence>
<dbReference type="InterPro" id="IPR004105">
    <property type="entry name" value="CheA-like_dim"/>
</dbReference>
<comment type="caution">
    <text evidence="11">The sequence shown here is derived from an EMBL/GenBank/DDBJ whole genome shotgun (WGS) entry which is preliminary data.</text>
</comment>
<evidence type="ECO:0000313" key="12">
    <source>
        <dbReference type="Proteomes" id="UP001597283"/>
    </source>
</evidence>
<reference evidence="12" key="1">
    <citation type="journal article" date="2019" name="Int. J. Syst. Evol. Microbiol.">
        <title>The Global Catalogue of Microorganisms (GCM) 10K type strain sequencing project: providing services to taxonomists for standard genome sequencing and annotation.</title>
        <authorList>
            <consortium name="The Broad Institute Genomics Platform"/>
            <consortium name="The Broad Institute Genome Sequencing Center for Infectious Disease"/>
            <person name="Wu L."/>
            <person name="Ma J."/>
        </authorList>
    </citation>
    <scope>NUCLEOTIDE SEQUENCE [LARGE SCALE GENOMIC DNA]</scope>
    <source>
        <strain evidence="12">Q85</strain>
    </source>
</reference>
<dbReference type="Gene3D" id="1.20.120.160">
    <property type="entry name" value="HPT domain"/>
    <property type="match status" value="1"/>
</dbReference>
<dbReference type="InterPro" id="IPR036061">
    <property type="entry name" value="CheW-like_dom_sf"/>
</dbReference>
<dbReference type="PROSITE" id="PS50851">
    <property type="entry name" value="CHEW"/>
    <property type="match status" value="1"/>
</dbReference>
<dbReference type="SMART" id="SM01231">
    <property type="entry name" value="H-kinase_dim"/>
    <property type="match status" value="1"/>
</dbReference>
<dbReference type="SUPFAM" id="SSF47226">
    <property type="entry name" value="Histidine-containing phosphotransfer domain, HPT domain"/>
    <property type="match status" value="1"/>
</dbReference>
<feature type="domain" description="Histidine kinase" evidence="8">
    <location>
        <begin position="306"/>
        <end position="508"/>
    </location>
</feature>
<evidence type="ECO:0000256" key="2">
    <source>
        <dbReference type="ARBA" id="ARBA00012438"/>
    </source>
</evidence>
<dbReference type="Pfam" id="PF01584">
    <property type="entry name" value="CheW"/>
    <property type="match status" value="1"/>
</dbReference>
<dbReference type="SUPFAM" id="SSF50341">
    <property type="entry name" value="CheW-like"/>
    <property type="match status" value="1"/>
</dbReference>
<evidence type="ECO:0000259" key="10">
    <source>
        <dbReference type="PROSITE" id="PS50894"/>
    </source>
</evidence>
<evidence type="ECO:0000256" key="7">
    <source>
        <dbReference type="PROSITE-ProRule" id="PRU00110"/>
    </source>
</evidence>
<dbReference type="EMBL" id="JBHUFC010000003">
    <property type="protein sequence ID" value="MFD1788078.1"/>
    <property type="molecule type" value="Genomic_DNA"/>
</dbReference>
<dbReference type="GO" id="GO:0004673">
    <property type="term" value="F:protein histidine kinase activity"/>
    <property type="evidence" value="ECO:0007669"/>
    <property type="project" value="UniProtKB-EC"/>
</dbReference>
<dbReference type="Pfam" id="PF02518">
    <property type="entry name" value="HATPase_c"/>
    <property type="match status" value="1"/>
</dbReference>
<dbReference type="PANTHER" id="PTHR43395:SF1">
    <property type="entry name" value="CHEMOTAXIS PROTEIN CHEA"/>
    <property type="match status" value="1"/>
</dbReference>
<sequence length="638" mass="67102">MDELLSQFLIEARELIAQAGDDFEGLARDPADSARIDSAFRAIHTLKGSVAIFDMAPAGRTLHAAEDVLDRARAGRHRLGRADVDALVAVLDQTDRWVESMERDGALSPRAGAEADALLARLQSDASRPSEPAAGDTPLWLPALLAREAAALDAAASDLVAFRYSPDSECFFRGEDPLATVAALPGIAALAVLPNAPWSAIDAFEPFQCMVTIEGLSAAAFDDVRAAFRFVADQVALFPVAAARAAETETQTAAKSLRIDTARIDALADGVGELIVANNALAHVAAEADRVDPQIGAQVRAAHAALERAVSDMRRAVMAVRLVSLGPSLRRLPRMVREIAATLGKVVRFEVSGESIEVDKGIADELFEPLLHLVRNALDHGIEPAAVRREAGKPEAGLLRLAVTREGDQVVVALTDDGAGIDTGRVRALAVERGLLEREAAAALDEMQAMRLVFAPGFSTAATVSAVSGRGVGMDAVKAGIDRLGGRVEIGSVLGQGTTIRLRLPLNAILTRLLIVRAGGERYGIPLDRIVETTSVASEHIHEVGGGRSCVLRDRALPVLSLAALLGGEERRSPFTKLIVTENAAEPVGVIVDGFGQRIDGLVRPKSGLIAGMRGLAGTTTLGDGGVLLVLDLAELVA</sequence>
<dbReference type="InterPro" id="IPR002545">
    <property type="entry name" value="CheW-lke_dom"/>
</dbReference>
<dbReference type="InterPro" id="IPR004358">
    <property type="entry name" value="Sig_transdc_His_kin-like_C"/>
</dbReference>
<dbReference type="SMART" id="SM00073">
    <property type="entry name" value="HPT"/>
    <property type="match status" value="1"/>
</dbReference>
<dbReference type="Gene3D" id="2.30.30.40">
    <property type="entry name" value="SH3 Domains"/>
    <property type="match status" value="1"/>
</dbReference>
<dbReference type="CDD" id="cd00088">
    <property type="entry name" value="HPT"/>
    <property type="match status" value="1"/>
</dbReference>
<keyword evidence="3 7" id="KW-0597">Phosphoprotein</keyword>
<evidence type="ECO:0000259" key="8">
    <source>
        <dbReference type="PROSITE" id="PS50109"/>
    </source>
</evidence>
<dbReference type="PRINTS" id="PR00344">
    <property type="entry name" value="BCTRLSENSOR"/>
</dbReference>
<dbReference type="InterPro" id="IPR037006">
    <property type="entry name" value="CheA-like_homodim_sf"/>
</dbReference>
<evidence type="ECO:0000313" key="11">
    <source>
        <dbReference type="EMBL" id="MFD1788078.1"/>
    </source>
</evidence>
<evidence type="ECO:0000256" key="6">
    <source>
        <dbReference type="ARBA" id="ARBA00023012"/>
    </source>
</evidence>
<evidence type="ECO:0000256" key="3">
    <source>
        <dbReference type="ARBA" id="ARBA00022553"/>
    </source>
</evidence>
<dbReference type="InterPro" id="IPR008207">
    <property type="entry name" value="Sig_transdc_His_kin_Hpt_dom"/>
</dbReference>
<dbReference type="InterPro" id="IPR003594">
    <property type="entry name" value="HATPase_dom"/>
</dbReference>
<keyword evidence="12" id="KW-1185">Reference proteome</keyword>
<dbReference type="SUPFAM" id="SSF55874">
    <property type="entry name" value="ATPase domain of HSP90 chaperone/DNA topoisomerase II/histidine kinase"/>
    <property type="match status" value="1"/>
</dbReference>
<organism evidence="11 12">
    <name type="scientific">Sphingomonas floccifaciens</name>
    <dbReference type="NCBI Taxonomy" id="1844115"/>
    <lineage>
        <taxon>Bacteria</taxon>
        <taxon>Pseudomonadati</taxon>
        <taxon>Pseudomonadota</taxon>
        <taxon>Alphaproteobacteria</taxon>
        <taxon>Sphingomonadales</taxon>
        <taxon>Sphingomonadaceae</taxon>
        <taxon>Sphingomonas</taxon>
    </lineage>
</organism>
<accession>A0ABW4NEB9</accession>
<feature type="domain" description="HPt" evidence="10">
    <location>
        <begin position="1"/>
        <end position="101"/>
    </location>
</feature>
<dbReference type="Pfam" id="PF02895">
    <property type="entry name" value="H-kinase_dim"/>
    <property type="match status" value="1"/>
</dbReference>
<evidence type="ECO:0000256" key="4">
    <source>
        <dbReference type="ARBA" id="ARBA00022679"/>
    </source>
</evidence>
<dbReference type="PROSITE" id="PS50109">
    <property type="entry name" value="HIS_KIN"/>
    <property type="match status" value="1"/>
</dbReference>
<dbReference type="Proteomes" id="UP001597283">
    <property type="component" value="Unassembled WGS sequence"/>
</dbReference>
<feature type="domain" description="CheW-like" evidence="9">
    <location>
        <begin position="510"/>
        <end position="638"/>
    </location>
</feature>
<dbReference type="Pfam" id="PF01627">
    <property type="entry name" value="Hpt"/>
    <property type="match status" value="1"/>
</dbReference>
<dbReference type="Gene3D" id="3.30.565.10">
    <property type="entry name" value="Histidine kinase-like ATPase, C-terminal domain"/>
    <property type="match status" value="1"/>
</dbReference>
<dbReference type="InterPro" id="IPR051315">
    <property type="entry name" value="Bact_Chemotaxis_CheA"/>
</dbReference>
<dbReference type="InterPro" id="IPR036641">
    <property type="entry name" value="HPT_dom_sf"/>
</dbReference>
<gene>
    <name evidence="11" type="ORF">ACFSC3_10870</name>
</gene>
<name>A0ABW4NEB9_9SPHN</name>
<feature type="modified residue" description="Phosphohistidine" evidence="7">
    <location>
        <position position="44"/>
    </location>
</feature>
<dbReference type="EC" id="2.7.13.3" evidence="2"/>
<keyword evidence="6" id="KW-0902">Two-component regulatory system</keyword>
<evidence type="ECO:0000259" key="9">
    <source>
        <dbReference type="PROSITE" id="PS50851"/>
    </source>
</evidence>
<proteinExistence type="predicted"/>
<dbReference type="SMART" id="SM00387">
    <property type="entry name" value="HATPase_c"/>
    <property type="match status" value="1"/>
</dbReference>
<comment type="catalytic activity">
    <reaction evidence="1">
        <text>ATP + protein L-histidine = ADP + protein N-phospho-L-histidine.</text>
        <dbReference type="EC" id="2.7.13.3"/>
    </reaction>
</comment>
<dbReference type="PROSITE" id="PS50894">
    <property type="entry name" value="HPT"/>
    <property type="match status" value="1"/>
</dbReference>
<dbReference type="SUPFAM" id="SSF47384">
    <property type="entry name" value="Homodimeric domain of signal transducing histidine kinase"/>
    <property type="match status" value="1"/>
</dbReference>
<dbReference type="InterPro" id="IPR005467">
    <property type="entry name" value="His_kinase_dom"/>
</dbReference>
<dbReference type="SMART" id="SM00260">
    <property type="entry name" value="CheW"/>
    <property type="match status" value="1"/>
</dbReference>
<evidence type="ECO:0000256" key="1">
    <source>
        <dbReference type="ARBA" id="ARBA00000085"/>
    </source>
</evidence>
<keyword evidence="4 11" id="KW-0808">Transferase</keyword>
<dbReference type="Gene3D" id="1.10.287.560">
    <property type="entry name" value="Histidine kinase CheA-like, homodimeric domain"/>
    <property type="match status" value="1"/>
</dbReference>
<dbReference type="PANTHER" id="PTHR43395">
    <property type="entry name" value="SENSOR HISTIDINE KINASE CHEA"/>
    <property type="match status" value="1"/>
</dbReference>